<dbReference type="Proteomes" id="UP000248423">
    <property type="component" value="Unassembled WGS sequence"/>
</dbReference>
<feature type="transmembrane region" description="Helical" evidence="1">
    <location>
        <begin position="9"/>
        <end position="28"/>
    </location>
</feature>
<keyword evidence="3" id="KW-1185">Reference proteome</keyword>
<reference evidence="2 3" key="1">
    <citation type="submission" date="2018-02" db="EMBL/GenBank/DDBJ databases">
        <title>The genomes of Aspergillus section Nigri reveals drivers in fungal speciation.</title>
        <authorList>
            <consortium name="DOE Joint Genome Institute"/>
            <person name="Vesth T.C."/>
            <person name="Nybo J."/>
            <person name="Theobald S."/>
            <person name="Brandl J."/>
            <person name="Frisvad J.C."/>
            <person name="Nielsen K.F."/>
            <person name="Lyhne E.K."/>
            <person name="Kogle M.E."/>
            <person name="Kuo A."/>
            <person name="Riley R."/>
            <person name="Clum A."/>
            <person name="Nolan M."/>
            <person name="Lipzen A."/>
            <person name="Salamov A."/>
            <person name="Henrissat B."/>
            <person name="Wiebenga A."/>
            <person name="De vries R.P."/>
            <person name="Grigoriev I.V."/>
            <person name="Mortensen U.H."/>
            <person name="Andersen M.R."/>
            <person name="Baker S.E."/>
        </authorList>
    </citation>
    <scope>NUCLEOTIDE SEQUENCE [LARGE SCALE GENOMIC DNA]</scope>
    <source>
        <strain evidence="2 3">CBS 121057</strain>
    </source>
</reference>
<dbReference type="VEuPathDB" id="FungiDB:BO78DRAFT_37694"/>
<evidence type="ECO:0000313" key="3">
    <source>
        <dbReference type="Proteomes" id="UP000248423"/>
    </source>
</evidence>
<evidence type="ECO:0000313" key="2">
    <source>
        <dbReference type="EMBL" id="PYI00605.1"/>
    </source>
</evidence>
<sequence>MQKLKRYKILYPVGFAIITIGFCILFLLEQTSSAAEWAIKASGLGLIIGTSLPAAQAKLSDNSPGHGVWQFFHGFGMEFGSAIPLLCSAALHSLRSGDRSHTATWAQLSHGQPYEHGTKAFRLSVPIPIGPCAGHRRFTEALKRSWQVGPGRGLRDGCAETADVIKQGIARLGNEVGNSLSPGTGATW</sequence>
<keyword evidence="1" id="KW-0812">Transmembrane</keyword>
<gene>
    <name evidence="2" type="ORF">BO78DRAFT_37694</name>
</gene>
<dbReference type="EMBL" id="KZ826443">
    <property type="protein sequence ID" value="PYI00605.1"/>
    <property type="molecule type" value="Genomic_DNA"/>
</dbReference>
<organism evidence="2 3">
    <name type="scientific">Aspergillus sclerotiicarbonarius (strain CBS 121057 / IBT 28362)</name>
    <dbReference type="NCBI Taxonomy" id="1448318"/>
    <lineage>
        <taxon>Eukaryota</taxon>
        <taxon>Fungi</taxon>
        <taxon>Dikarya</taxon>
        <taxon>Ascomycota</taxon>
        <taxon>Pezizomycotina</taxon>
        <taxon>Eurotiomycetes</taxon>
        <taxon>Eurotiomycetidae</taxon>
        <taxon>Eurotiales</taxon>
        <taxon>Aspergillaceae</taxon>
        <taxon>Aspergillus</taxon>
        <taxon>Aspergillus subgen. Circumdati</taxon>
    </lineage>
</organism>
<name>A0A319DWS2_ASPSB</name>
<accession>A0A319DWS2</accession>
<proteinExistence type="predicted"/>
<evidence type="ECO:0000256" key="1">
    <source>
        <dbReference type="SAM" id="Phobius"/>
    </source>
</evidence>
<keyword evidence="1" id="KW-0472">Membrane</keyword>
<protein>
    <submittedName>
        <fullName evidence="2">Uncharacterized protein</fullName>
    </submittedName>
</protein>
<dbReference type="AlphaFoldDB" id="A0A319DWS2"/>
<keyword evidence="1" id="KW-1133">Transmembrane helix</keyword>